<dbReference type="AlphaFoldDB" id="A0A7W7S4W2"/>
<accession>A0A7W7S4W2</accession>
<evidence type="ECO:0000256" key="1">
    <source>
        <dbReference type="ARBA" id="ARBA00008791"/>
    </source>
</evidence>
<name>A0A7W7S4W2_9ACTN</name>
<sequence>MTGSITVGTDGSAAATAALAWAVDDAVRRGLPLRIVHVVDRRPYDAAEFSAPGKTDHVTRLAELTLAEAAAVALERRPEIRVTTELIEGAPPEVLRGQAETAVELVIGSRGRGGFAGSLLGSVPIRVAGHVHGVVVVVRPGAVETRGEVVVGVDGSAECEPALGFAFEQASLRGCALRAVHAWQAPVQAFTAEADGDLDEIRKGQHRVAADRLADWKETFPAVDVVQEVTCAYPVPTLVAASARADLLVVGSRGLGAVGSVLLGSVSRGVLHHAHCPIAVVR</sequence>
<dbReference type="Pfam" id="PF00582">
    <property type="entry name" value="Usp"/>
    <property type="match status" value="2"/>
</dbReference>
<keyword evidence="4" id="KW-1185">Reference proteome</keyword>
<dbReference type="RefSeq" id="WP_184758915.1">
    <property type="nucleotide sequence ID" value="NZ_BAABEK010000071.1"/>
</dbReference>
<comment type="caution">
    <text evidence="3">The sequence shown here is derived from an EMBL/GenBank/DDBJ whole genome shotgun (WGS) entry which is preliminary data.</text>
</comment>
<evidence type="ECO:0000313" key="4">
    <source>
        <dbReference type="Proteomes" id="UP000534286"/>
    </source>
</evidence>
<dbReference type="PRINTS" id="PR01438">
    <property type="entry name" value="UNVRSLSTRESS"/>
</dbReference>
<evidence type="ECO:0000313" key="3">
    <source>
        <dbReference type="EMBL" id="MBB4943016.1"/>
    </source>
</evidence>
<dbReference type="InterPro" id="IPR014729">
    <property type="entry name" value="Rossmann-like_a/b/a_fold"/>
</dbReference>
<proteinExistence type="inferred from homology"/>
<organism evidence="3 4">
    <name type="scientific">Streptosporangium album</name>
    <dbReference type="NCBI Taxonomy" id="47479"/>
    <lineage>
        <taxon>Bacteria</taxon>
        <taxon>Bacillati</taxon>
        <taxon>Actinomycetota</taxon>
        <taxon>Actinomycetes</taxon>
        <taxon>Streptosporangiales</taxon>
        <taxon>Streptosporangiaceae</taxon>
        <taxon>Streptosporangium</taxon>
    </lineage>
</organism>
<dbReference type="Proteomes" id="UP000534286">
    <property type="component" value="Unassembled WGS sequence"/>
</dbReference>
<dbReference type="PANTHER" id="PTHR46553">
    <property type="entry name" value="ADENINE NUCLEOTIDE ALPHA HYDROLASES-LIKE SUPERFAMILY PROTEIN"/>
    <property type="match status" value="1"/>
</dbReference>
<dbReference type="InterPro" id="IPR006015">
    <property type="entry name" value="Universal_stress_UspA"/>
</dbReference>
<dbReference type="SUPFAM" id="SSF52402">
    <property type="entry name" value="Adenine nucleotide alpha hydrolases-like"/>
    <property type="match status" value="2"/>
</dbReference>
<reference evidence="3 4" key="1">
    <citation type="submission" date="2020-08" db="EMBL/GenBank/DDBJ databases">
        <title>Sequencing the genomes of 1000 actinobacteria strains.</title>
        <authorList>
            <person name="Klenk H.-P."/>
        </authorList>
    </citation>
    <scope>NUCLEOTIDE SEQUENCE [LARGE SCALE GENOMIC DNA]</scope>
    <source>
        <strain evidence="3 4">DSM 43023</strain>
    </source>
</reference>
<feature type="domain" description="UspA" evidence="2">
    <location>
        <begin position="1"/>
        <end position="139"/>
    </location>
</feature>
<dbReference type="PANTHER" id="PTHR46553:SF3">
    <property type="entry name" value="ADENINE NUCLEOTIDE ALPHA HYDROLASES-LIKE SUPERFAMILY PROTEIN"/>
    <property type="match status" value="1"/>
</dbReference>
<feature type="domain" description="UspA" evidence="2">
    <location>
        <begin position="149"/>
        <end position="282"/>
    </location>
</feature>
<evidence type="ECO:0000259" key="2">
    <source>
        <dbReference type="Pfam" id="PF00582"/>
    </source>
</evidence>
<protein>
    <submittedName>
        <fullName evidence="3">Nucleotide-binding universal stress UspA family protein</fullName>
    </submittedName>
</protein>
<dbReference type="InterPro" id="IPR006016">
    <property type="entry name" value="UspA"/>
</dbReference>
<dbReference type="Gene3D" id="3.40.50.620">
    <property type="entry name" value="HUPs"/>
    <property type="match status" value="2"/>
</dbReference>
<gene>
    <name evidence="3" type="ORF">FHR32_007416</name>
</gene>
<comment type="similarity">
    <text evidence="1">Belongs to the universal stress protein A family.</text>
</comment>
<dbReference type="EMBL" id="JACHJU010000004">
    <property type="protein sequence ID" value="MBB4943016.1"/>
    <property type="molecule type" value="Genomic_DNA"/>
</dbReference>